<evidence type="ECO:0000256" key="2">
    <source>
        <dbReference type="SAM" id="MobiDB-lite"/>
    </source>
</evidence>
<evidence type="ECO:0000313" key="6">
    <source>
        <dbReference type="Proteomes" id="UP001290462"/>
    </source>
</evidence>
<evidence type="ECO:0000259" key="4">
    <source>
        <dbReference type="Pfam" id="PF03816"/>
    </source>
</evidence>
<dbReference type="EMBL" id="JAVBVO010000003">
    <property type="protein sequence ID" value="MDZ5758779.1"/>
    <property type="molecule type" value="Genomic_DNA"/>
</dbReference>
<dbReference type="InterPro" id="IPR004474">
    <property type="entry name" value="LytR_CpsA_psr"/>
</dbReference>
<feature type="compositionally biased region" description="Polar residues" evidence="2">
    <location>
        <begin position="359"/>
        <end position="372"/>
    </location>
</feature>
<comment type="caution">
    <text evidence="5">The sequence shown here is derived from an EMBL/GenBank/DDBJ whole genome shotgun (WGS) entry which is preliminary data.</text>
</comment>
<feature type="compositionally biased region" description="Polar residues" evidence="2">
    <location>
        <begin position="445"/>
        <end position="457"/>
    </location>
</feature>
<dbReference type="PANTHER" id="PTHR33392:SF6">
    <property type="entry name" value="POLYISOPRENYL-TEICHOIC ACID--PEPTIDOGLYCAN TEICHOIC ACID TRANSFERASE TAGU"/>
    <property type="match status" value="1"/>
</dbReference>
<keyword evidence="3" id="KW-0812">Transmembrane</keyword>
<feature type="domain" description="Cell envelope-related transcriptional attenuator" evidence="4">
    <location>
        <begin position="112"/>
        <end position="253"/>
    </location>
</feature>
<feature type="transmembrane region" description="Helical" evidence="3">
    <location>
        <begin position="41"/>
        <end position="62"/>
    </location>
</feature>
<keyword evidence="3" id="KW-1133">Transmembrane helix</keyword>
<feature type="compositionally biased region" description="Pro residues" evidence="2">
    <location>
        <begin position="410"/>
        <end position="426"/>
    </location>
</feature>
<evidence type="ECO:0000256" key="3">
    <source>
        <dbReference type="SAM" id="Phobius"/>
    </source>
</evidence>
<organism evidence="5 6">
    <name type="scientific">Carnobacterium maltaromaticum</name>
    <name type="common">Carnobacterium piscicola</name>
    <dbReference type="NCBI Taxonomy" id="2751"/>
    <lineage>
        <taxon>Bacteria</taxon>
        <taxon>Bacillati</taxon>
        <taxon>Bacillota</taxon>
        <taxon>Bacilli</taxon>
        <taxon>Lactobacillales</taxon>
        <taxon>Carnobacteriaceae</taxon>
        <taxon>Carnobacterium</taxon>
    </lineage>
</organism>
<feature type="compositionally biased region" description="Basic and acidic residues" evidence="2">
    <location>
        <begin position="1"/>
        <end position="23"/>
    </location>
</feature>
<proteinExistence type="inferred from homology"/>
<accession>A0AAW9JVX7</accession>
<name>A0AAW9JVX7_CARML</name>
<dbReference type="Pfam" id="PF03816">
    <property type="entry name" value="LytR_cpsA_psr"/>
    <property type="match status" value="1"/>
</dbReference>
<evidence type="ECO:0000256" key="1">
    <source>
        <dbReference type="ARBA" id="ARBA00006068"/>
    </source>
</evidence>
<feature type="region of interest" description="Disordered" evidence="2">
    <location>
        <begin position="1"/>
        <end position="30"/>
    </location>
</feature>
<dbReference type="RefSeq" id="WP_322808909.1">
    <property type="nucleotide sequence ID" value="NZ_JAVBVO010000003.1"/>
</dbReference>
<gene>
    <name evidence="5" type="ORF">RAK27_08955</name>
</gene>
<comment type="similarity">
    <text evidence="1">Belongs to the LytR/CpsA/Psr (LCP) family.</text>
</comment>
<dbReference type="AlphaFoldDB" id="A0AAW9JVX7"/>
<dbReference type="InterPro" id="IPR050922">
    <property type="entry name" value="LytR/CpsA/Psr_CW_biosynth"/>
</dbReference>
<dbReference type="Gene3D" id="3.40.630.190">
    <property type="entry name" value="LCP protein"/>
    <property type="match status" value="1"/>
</dbReference>
<protein>
    <submittedName>
        <fullName evidence="5">LCP family protein</fullName>
    </submittedName>
</protein>
<dbReference type="Proteomes" id="UP001290462">
    <property type="component" value="Unassembled WGS sequence"/>
</dbReference>
<dbReference type="PANTHER" id="PTHR33392">
    <property type="entry name" value="POLYISOPRENYL-TEICHOIC ACID--PEPTIDOGLYCAN TEICHOIC ACID TRANSFERASE TAGU"/>
    <property type="match status" value="1"/>
</dbReference>
<reference evidence="5" key="1">
    <citation type="submission" date="2023-08" db="EMBL/GenBank/DDBJ databases">
        <title>Genomic characterization of piscicolin 126 produced by Carnobacterium maltaromaticum CM22 strain isolated from salmon (Salmo salar).</title>
        <authorList>
            <person name="Gonzalez-Gragera E."/>
            <person name="Garcia-Lopez J.D."/>
            <person name="Teso-Perez C."/>
            <person name="Gimenez-Hernandez I."/>
            <person name="Peralta-Sanchez J.M."/>
            <person name="Valdivia E."/>
            <person name="Montalban-Lopez M."/>
            <person name="Martin-Platero A.M."/>
            <person name="Banos A."/>
            <person name="Martinez-Bueno M."/>
        </authorList>
    </citation>
    <scope>NUCLEOTIDE SEQUENCE</scope>
    <source>
        <strain evidence="5">CM22</strain>
    </source>
</reference>
<keyword evidence="3" id="KW-0472">Membrane</keyword>
<evidence type="ECO:0000313" key="5">
    <source>
        <dbReference type="EMBL" id="MDZ5758779.1"/>
    </source>
</evidence>
<feature type="region of interest" description="Disordered" evidence="2">
    <location>
        <begin position="349"/>
        <end position="457"/>
    </location>
</feature>
<dbReference type="NCBIfam" id="TIGR00350">
    <property type="entry name" value="lytR_cpsA_psr"/>
    <property type="match status" value="1"/>
</dbReference>
<sequence>MRSDKHSSNKKNTEKEISPDIKSRSSRINNKKRLTKKNKTILLTILFTLIIALISYATYFALAANRAVENIQGEDLSSTNANPRSKPVALKNKEPFSVLLLGVDERPEDAGRSDSILVATVNPIEDSVKLVSIPRDTLVTIPGYGKDKVNAAFAYGGINLAVETVENYLNIPINFYTKINMEGMVDLVDAVGGINVDNKYAFELDGVELDVGNFDLNGNQALQYARMRKQDPAGDFGRQERQKEVISKIVKNALSINSLTTFNKIFNAVGKNVETNFTGSELWELAKNYASTANNITNLTLEGPDGFLYYIPSYGQDVYVWQPSSESLQEVSNQLRKHLGLTAESIPTTDVSTDKKTIDSTTENNSVDTYSYTEEPYVPPVQETPRWIPEEQQPATPPVENPPITETPTPEVPSTPEPEIPETPDPPVDENSSSGSAGTGGIQPPGSTNEGNSPSNP</sequence>